<evidence type="ECO:0008006" key="4">
    <source>
        <dbReference type="Google" id="ProtNLM"/>
    </source>
</evidence>
<dbReference type="OrthoDB" id="1822935at2"/>
<proteinExistence type="predicted"/>
<gene>
    <name evidence="2" type="ORF">SAMN02910265_02849</name>
</gene>
<evidence type="ECO:0000256" key="1">
    <source>
        <dbReference type="SAM" id="Phobius"/>
    </source>
</evidence>
<accession>A0A1H6LAC0</accession>
<keyword evidence="1" id="KW-0472">Membrane</keyword>
<reference evidence="2 3" key="1">
    <citation type="submission" date="2016-10" db="EMBL/GenBank/DDBJ databases">
        <authorList>
            <person name="de Groot N.N."/>
        </authorList>
    </citation>
    <scope>NUCLEOTIDE SEQUENCE [LARGE SCALE GENOMIC DNA]</scope>
    <source>
        <strain evidence="2 3">YAD2003</strain>
    </source>
</reference>
<evidence type="ECO:0000313" key="2">
    <source>
        <dbReference type="EMBL" id="SEH81494.1"/>
    </source>
</evidence>
<protein>
    <recommendedName>
        <fullName evidence="4">Glycosyl transferase family 2</fullName>
    </recommendedName>
</protein>
<keyword evidence="1" id="KW-1133">Transmembrane helix</keyword>
<dbReference type="RefSeq" id="WP_074718552.1">
    <property type="nucleotide sequence ID" value="NZ_FNWV01000014.1"/>
</dbReference>
<keyword evidence="1" id="KW-0812">Transmembrane</keyword>
<dbReference type="EMBL" id="FNWV01000014">
    <property type="protein sequence ID" value="SEH81494.1"/>
    <property type="molecule type" value="Genomic_DNA"/>
</dbReference>
<dbReference type="AlphaFoldDB" id="A0A1H6LAC0"/>
<evidence type="ECO:0000313" key="3">
    <source>
        <dbReference type="Proteomes" id="UP000183190"/>
    </source>
</evidence>
<name>A0A1H6LAC0_RUMFL</name>
<feature type="transmembrane region" description="Helical" evidence="1">
    <location>
        <begin position="6"/>
        <end position="26"/>
    </location>
</feature>
<dbReference type="Proteomes" id="UP000183190">
    <property type="component" value="Unassembled WGS sequence"/>
</dbReference>
<sequence length="113" mass="12607">MKTPEMIAIIVVAVIAAAELICLFICSKQRGKSYPLCTVLPVFPDDTELSERLEYLSSLIEDGSLIADTILLIDYGGSAEQLQLCSEFCDRYHSAELISPEDIEAYLKKPYKK</sequence>
<organism evidence="2 3">
    <name type="scientific">Ruminococcus flavefaciens</name>
    <dbReference type="NCBI Taxonomy" id="1265"/>
    <lineage>
        <taxon>Bacteria</taxon>
        <taxon>Bacillati</taxon>
        <taxon>Bacillota</taxon>
        <taxon>Clostridia</taxon>
        <taxon>Eubacteriales</taxon>
        <taxon>Oscillospiraceae</taxon>
        <taxon>Ruminococcus</taxon>
    </lineage>
</organism>